<accession>A0A8S1PNK7</accession>
<evidence type="ECO:0000256" key="9">
    <source>
        <dbReference type="SAM" id="Phobius"/>
    </source>
</evidence>
<evidence type="ECO:0000256" key="6">
    <source>
        <dbReference type="ARBA" id="ARBA00023136"/>
    </source>
</evidence>
<dbReference type="PANTHER" id="PTHR22702">
    <property type="entry name" value="PROTEASE-ASSOCIATED DOMAIN-CONTAINING PROTEIN"/>
    <property type="match status" value="1"/>
</dbReference>
<gene>
    <name evidence="11" type="ORF">PPRIM_AZ9-3.1.T1250045</name>
</gene>
<dbReference type="GO" id="GO:0012505">
    <property type="term" value="C:endomembrane system"/>
    <property type="evidence" value="ECO:0007669"/>
    <property type="project" value="UniProtKB-SubCell"/>
</dbReference>
<evidence type="ECO:0000256" key="5">
    <source>
        <dbReference type="ARBA" id="ARBA00022989"/>
    </source>
</evidence>
<dbReference type="Proteomes" id="UP000688137">
    <property type="component" value="Unassembled WGS sequence"/>
</dbReference>
<keyword evidence="3" id="KW-0732">Signal</keyword>
<dbReference type="AlphaFoldDB" id="A0A8S1PNK7"/>
<dbReference type="InterPro" id="IPR056858">
    <property type="entry name" value="VSR_TRX"/>
</dbReference>
<evidence type="ECO:0000256" key="4">
    <source>
        <dbReference type="ARBA" id="ARBA00022737"/>
    </source>
</evidence>
<feature type="transmembrane region" description="Helical" evidence="9">
    <location>
        <begin position="237"/>
        <end position="258"/>
    </location>
</feature>
<name>A0A8S1PNK7_PARPR</name>
<keyword evidence="7" id="KW-0325">Glycoprotein</keyword>
<protein>
    <recommendedName>
        <fullName evidence="10">Vacuolar sorting receptor thioredoxin-like domain-containing protein</fullName>
    </recommendedName>
</protein>
<reference evidence="11" key="1">
    <citation type="submission" date="2021-01" db="EMBL/GenBank/DDBJ databases">
        <authorList>
            <consortium name="Genoscope - CEA"/>
            <person name="William W."/>
        </authorList>
    </citation>
    <scope>NUCLEOTIDE SEQUENCE</scope>
</reference>
<keyword evidence="4" id="KW-0677">Repeat</keyword>
<evidence type="ECO:0000259" key="10">
    <source>
        <dbReference type="Pfam" id="PF25011"/>
    </source>
</evidence>
<dbReference type="EMBL" id="CAJJDM010000128">
    <property type="protein sequence ID" value="CAD8104745.1"/>
    <property type="molecule type" value="Genomic_DNA"/>
</dbReference>
<keyword evidence="5 9" id="KW-1133">Transmembrane helix</keyword>
<evidence type="ECO:0000256" key="1">
    <source>
        <dbReference type="ARBA" id="ARBA00004479"/>
    </source>
</evidence>
<organism evidence="11 12">
    <name type="scientific">Paramecium primaurelia</name>
    <dbReference type="NCBI Taxonomy" id="5886"/>
    <lineage>
        <taxon>Eukaryota</taxon>
        <taxon>Sar</taxon>
        <taxon>Alveolata</taxon>
        <taxon>Ciliophora</taxon>
        <taxon>Intramacronucleata</taxon>
        <taxon>Oligohymenophorea</taxon>
        <taxon>Peniculida</taxon>
        <taxon>Parameciidae</taxon>
        <taxon>Paramecium</taxon>
    </lineage>
</organism>
<evidence type="ECO:0000313" key="11">
    <source>
        <dbReference type="EMBL" id="CAD8104745.1"/>
    </source>
</evidence>
<keyword evidence="2 9" id="KW-0812">Transmembrane</keyword>
<evidence type="ECO:0000256" key="8">
    <source>
        <dbReference type="ARBA" id="ARBA00037847"/>
    </source>
</evidence>
<dbReference type="Pfam" id="PF25011">
    <property type="entry name" value="VSR_TRX"/>
    <property type="match status" value="1"/>
</dbReference>
<evidence type="ECO:0000256" key="7">
    <source>
        <dbReference type="ARBA" id="ARBA00023180"/>
    </source>
</evidence>
<keyword evidence="6 9" id="KW-0472">Membrane</keyword>
<keyword evidence="12" id="KW-1185">Reference proteome</keyword>
<comment type="caution">
    <text evidence="11">The sequence shown here is derived from an EMBL/GenBank/DDBJ whole genome shotgun (WGS) entry which is preliminary data.</text>
</comment>
<dbReference type="PANTHER" id="PTHR22702:SF1">
    <property type="entry name" value="PROTEASE-ASSOCIATED DOMAIN-CONTAINING PROTEIN 1"/>
    <property type="match status" value="1"/>
</dbReference>
<evidence type="ECO:0000256" key="2">
    <source>
        <dbReference type="ARBA" id="ARBA00022692"/>
    </source>
</evidence>
<comment type="subcellular location">
    <subcellularLocation>
        <location evidence="8">Endomembrane system</location>
        <topology evidence="8">Single-pass membrane protein</topology>
    </subcellularLocation>
    <subcellularLocation>
        <location evidence="1">Membrane</location>
        <topology evidence="1">Single-pass type I membrane protein</topology>
    </subcellularLocation>
</comment>
<feature type="domain" description="Vacuolar sorting receptor thioredoxin-like" evidence="10">
    <location>
        <begin position="33"/>
        <end position="181"/>
    </location>
</feature>
<sequence length="289" mass="33666">MLFFILISLVQSIDVRPNVNLTIGLDFMDNSHLPFFEQFQPYFLDFKQKGLNLIIAQHLLPCYSCFTRHQYKQPESNCFGGGQYCQFSESVSGQTILTEMLRQQCILEEEPQYYFNYTIYFSQQCMQLPSEMKSCSENYFLNNNISTQSIDNCIENSFEGQSDQFQSLKTNRILDQYKQLQYNKTKFALNLDDQDLTNTPFKQIMNQLCKKFEYASIPACGVIKADSIQKTNLLEKIFLVLFAIIIILIIVQGTLSLFSNLQFKTFFSPKSRITIPKLEKDHIIQDDDV</sequence>
<dbReference type="GO" id="GO:0016020">
    <property type="term" value="C:membrane"/>
    <property type="evidence" value="ECO:0007669"/>
    <property type="project" value="UniProtKB-SubCell"/>
</dbReference>
<proteinExistence type="predicted"/>
<evidence type="ECO:0000256" key="3">
    <source>
        <dbReference type="ARBA" id="ARBA00022729"/>
    </source>
</evidence>
<evidence type="ECO:0000313" key="12">
    <source>
        <dbReference type="Proteomes" id="UP000688137"/>
    </source>
</evidence>
<dbReference type="OMA" id="KSCSENY"/>